<dbReference type="SMART" id="SM00028">
    <property type="entry name" value="TPR"/>
    <property type="match status" value="2"/>
</dbReference>
<dbReference type="PANTHER" id="PTHR45586:SF1">
    <property type="entry name" value="LIPOPOLYSACCHARIDE ASSEMBLY PROTEIN B"/>
    <property type="match status" value="1"/>
</dbReference>
<evidence type="ECO:0000256" key="4">
    <source>
        <dbReference type="SAM" id="SignalP"/>
    </source>
</evidence>
<dbReference type="InterPro" id="IPR019734">
    <property type="entry name" value="TPR_rpt"/>
</dbReference>
<dbReference type="InterPro" id="IPR011990">
    <property type="entry name" value="TPR-like_helical_dom_sf"/>
</dbReference>
<keyword evidence="4" id="KW-0732">Signal</keyword>
<feature type="repeat" description="TPR" evidence="3">
    <location>
        <begin position="112"/>
        <end position="145"/>
    </location>
</feature>
<protein>
    <recommendedName>
        <fullName evidence="7">Tetratricopeptide repeat protein</fullName>
    </recommendedName>
</protein>
<comment type="caution">
    <text evidence="5">The sequence shown here is derived from an EMBL/GenBank/DDBJ whole genome shotgun (WGS) entry which is preliminary data.</text>
</comment>
<accession>A0ABQ6QQD1</accession>
<sequence length="256" mass="28316">MRWPTWLCYLPTMMWVLVAAVLAGASDAAAPPVLTAQAAAAPGSLADALALETAGNDAGALVALERLVSNQPRWELPRLEAARLLLKGGSAPELERAGAHLEAALREAPDNPRVWFLQGQLLEERSAPFDAIRAYEKAVALRPSYDDARFRLAGLWAQMGDWLKAELHYRPLSKSRPAWVQVRMQLAAVLEKQGRTLDAEREFLAARDAQPDNPGVLRTLAAFYERTDRPQLAAKVRARLTAPEKRNMRVLKPSKR</sequence>
<dbReference type="PROSITE" id="PS50005">
    <property type="entry name" value="TPR"/>
    <property type="match status" value="1"/>
</dbReference>
<dbReference type="InterPro" id="IPR051012">
    <property type="entry name" value="CellSynth/LPSAsmb/PSIAsmb"/>
</dbReference>
<feature type="signal peptide" evidence="4">
    <location>
        <begin position="1"/>
        <end position="30"/>
    </location>
</feature>
<dbReference type="SUPFAM" id="SSF48452">
    <property type="entry name" value="TPR-like"/>
    <property type="match status" value="1"/>
</dbReference>
<feature type="chain" id="PRO_5045906118" description="Tetratricopeptide repeat protein" evidence="4">
    <location>
        <begin position="31"/>
        <end position="256"/>
    </location>
</feature>
<keyword evidence="1" id="KW-0677">Repeat</keyword>
<evidence type="ECO:0000256" key="2">
    <source>
        <dbReference type="ARBA" id="ARBA00022803"/>
    </source>
</evidence>
<gene>
    <name evidence="5" type="ORF">ASNO1_22750</name>
</gene>
<evidence type="ECO:0000313" key="5">
    <source>
        <dbReference type="EMBL" id="GMU06022.1"/>
    </source>
</evidence>
<dbReference type="EMBL" id="BTTX01000002">
    <property type="protein sequence ID" value="GMU06022.1"/>
    <property type="molecule type" value="Genomic_DNA"/>
</dbReference>
<keyword evidence="6" id="KW-1185">Reference proteome</keyword>
<keyword evidence="2 3" id="KW-0802">TPR repeat</keyword>
<dbReference type="Proteomes" id="UP001342631">
    <property type="component" value="Unassembled WGS sequence"/>
</dbReference>
<name>A0ABQ6QQD1_9BACT</name>
<evidence type="ECO:0000256" key="1">
    <source>
        <dbReference type="ARBA" id="ARBA00022737"/>
    </source>
</evidence>
<evidence type="ECO:0000256" key="3">
    <source>
        <dbReference type="PROSITE-ProRule" id="PRU00339"/>
    </source>
</evidence>
<reference evidence="5 6" key="1">
    <citation type="journal article" date="2024" name="Arch. Microbiol.">
        <title>Corallococcus caeni sp. nov., a novel myxobacterium isolated from activated sludge.</title>
        <authorList>
            <person name="Tomita S."/>
            <person name="Nakai R."/>
            <person name="Kuroda K."/>
            <person name="Kurashita H."/>
            <person name="Hatamoto M."/>
            <person name="Yamaguchi T."/>
            <person name="Narihiro T."/>
        </authorList>
    </citation>
    <scope>NUCLEOTIDE SEQUENCE [LARGE SCALE GENOMIC DNA]</scope>
    <source>
        <strain evidence="5 6">NO1</strain>
    </source>
</reference>
<dbReference type="Gene3D" id="1.25.40.10">
    <property type="entry name" value="Tetratricopeptide repeat domain"/>
    <property type="match status" value="1"/>
</dbReference>
<proteinExistence type="predicted"/>
<evidence type="ECO:0000313" key="6">
    <source>
        <dbReference type="Proteomes" id="UP001342631"/>
    </source>
</evidence>
<dbReference type="PANTHER" id="PTHR45586">
    <property type="entry name" value="TPR REPEAT-CONTAINING PROTEIN PA4667"/>
    <property type="match status" value="1"/>
</dbReference>
<organism evidence="5 6">
    <name type="scientific">Corallococcus caeni</name>
    <dbReference type="NCBI Taxonomy" id="3082388"/>
    <lineage>
        <taxon>Bacteria</taxon>
        <taxon>Pseudomonadati</taxon>
        <taxon>Myxococcota</taxon>
        <taxon>Myxococcia</taxon>
        <taxon>Myxococcales</taxon>
        <taxon>Cystobacterineae</taxon>
        <taxon>Myxococcaceae</taxon>
        <taxon>Corallococcus</taxon>
    </lineage>
</organism>
<evidence type="ECO:0008006" key="7">
    <source>
        <dbReference type="Google" id="ProtNLM"/>
    </source>
</evidence>